<organism evidence="7 8">
    <name type="scientific">Plectus sambesii</name>
    <dbReference type="NCBI Taxonomy" id="2011161"/>
    <lineage>
        <taxon>Eukaryota</taxon>
        <taxon>Metazoa</taxon>
        <taxon>Ecdysozoa</taxon>
        <taxon>Nematoda</taxon>
        <taxon>Chromadorea</taxon>
        <taxon>Plectida</taxon>
        <taxon>Plectina</taxon>
        <taxon>Plectoidea</taxon>
        <taxon>Plectidae</taxon>
        <taxon>Plectus</taxon>
    </lineage>
</organism>
<feature type="transmembrane region" description="Helical" evidence="5">
    <location>
        <begin position="212"/>
        <end position="234"/>
    </location>
</feature>
<feature type="transmembrane region" description="Helical" evidence="5">
    <location>
        <begin position="404"/>
        <end position="427"/>
    </location>
</feature>
<feature type="transmembrane region" description="Helical" evidence="5">
    <location>
        <begin position="87"/>
        <end position="108"/>
    </location>
</feature>
<sequence>MMMSFRALLRQVNIEPVILIAGVSVGVYFTVLQVFVYRKQCMQLFATELSGNDLYVFCRDLSSKARNDSVKLGQEDAVQQAASTMGLYLQLAYCVPAAFTSLVLGAWADRNGRKPVLLLSLVGQACTYLPALLCATLQEATLWYFFGGLFFCGLLSGGVVTGLGTVLAMVTDESPSAVSRPIRLGVAGAFLTGGVVIGGVISSYILSQWDSFVVVFIVAQVSMLIACVYCALFARETVHNTRTPKEELADFFTLTQFSDAFLIVARPREGYKRSYFIIGLIVFFFYFACDLGSTTGLVVLFLKEPPLSWTDSHYGYYNAASTAVGAFGMVFLMVIFKKALRWGDTMVIVVGLVATIARWIIFAFAAHDWMIYLFVVIGFVSSPIYPTMRSFLASQVDSHEIGKAFSAVATVENFSPIFASLIFTKIYTASLTTFPGLPFLVSAVMQIPCLLAPCWLWSDGRPVMARRFRLFAQHRSLFRSTAPVRLEVSGRSPIGVSCLVPYLPHYLQIEKAFSTVDVTTLLAASRMLAVFTKPLVGHVADRTGRYRATIMVTLIIGSALLLSVRFLPRVSIDSEHNLTAGQWDSTSTIAKANHFSRWEFYVLAFCLITSHTLGLSCCYTLMDAQTLRLLSNKRAFGRQRLWMIVGIATVLMPVSLWADQTTSTKANYDPAFVGFGLCMLAAGSCSQMVNPSVGKSAACSSGRGGLLEICRVMRRRSTLAFLAMTLVCGMNYGMSVWLMPFYLKSDLGANQTTVGCAMLAVCAAAVVAFYFSDQVIGCIGHEMSLAACLLLYGIRAMLWSIMRAPQLWSALLIESLLGFSFGLWLSTMGAYAGQIAPLGSQASAQAVLSAVFDGLGVGLGNFVSGLLYQTQGGAFTWRAFSLATTSIGSMYAFVICVEKLRARSRMEKRRQPAIIYSEPIALLFPNLEIVSLRKETTIV</sequence>
<feature type="transmembrane region" description="Helical" evidence="5">
    <location>
        <begin position="846"/>
        <end position="868"/>
    </location>
</feature>
<dbReference type="Proteomes" id="UP000887566">
    <property type="component" value="Unplaced"/>
</dbReference>
<dbReference type="InterPro" id="IPR024989">
    <property type="entry name" value="MFS_assoc_dom"/>
</dbReference>
<evidence type="ECO:0000313" key="7">
    <source>
        <dbReference type="Proteomes" id="UP000887566"/>
    </source>
</evidence>
<protein>
    <submittedName>
        <fullName evidence="8">Major facilitator superfamily (MFS) profile domain-containing protein</fullName>
    </submittedName>
</protein>
<evidence type="ECO:0000313" key="8">
    <source>
        <dbReference type="WBParaSite" id="PSAMB.scaffold93size81355.g1707.t1"/>
    </source>
</evidence>
<evidence type="ECO:0000256" key="4">
    <source>
        <dbReference type="ARBA" id="ARBA00023136"/>
    </source>
</evidence>
<keyword evidence="7" id="KW-1185">Reference proteome</keyword>
<evidence type="ECO:0000259" key="6">
    <source>
        <dbReference type="PROSITE" id="PS50850"/>
    </source>
</evidence>
<evidence type="ECO:0000256" key="3">
    <source>
        <dbReference type="ARBA" id="ARBA00022989"/>
    </source>
</evidence>
<dbReference type="InterPro" id="IPR011701">
    <property type="entry name" value="MFS"/>
</dbReference>
<dbReference type="GO" id="GO:0022857">
    <property type="term" value="F:transmembrane transporter activity"/>
    <property type="evidence" value="ECO:0007669"/>
    <property type="project" value="InterPro"/>
</dbReference>
<dbReference type="Pfam" id="PF07690">
    <property type="entry name" value="MFS_1"/>
    <property type="match status" value="1"/>
</dbReference>
<feature type="transmembrane region" description="Helical" evidence="5">
    <location>
        <begin position="371"/>
        <end position="392"/>
    </location>
</feature>
<dbReference type="SUPFAM" id="SSF103473">
    <property type="entry name" value="MFS general substrate transporter"/>
    <property type="match status" value="2"/>
</dbReference>
<evidence type="ECO:0000256" key="2">
    <source>
        <dbReference type="ARBA" id="ARBA00022692"/>
    </source>
</evidence>
<evidence type="ECO:0000256" key="5">
    <source>
        <dbReference type="SAM" id="Phobius"/>
    </source>
</evidence>
<feature type="transmembrane region" description="Helical" evidence="5">
    <location>
        <begin position="641"/>
        <end position="658"/>
    </location>
</feature>
<feature type="transmembrane region" description="Helical" evidence="5">
    <location>
        <begin position="347"/>
        <end position="365"/>
    </location>
</feature>
<feature type="transmembrane region" description="Helical" evidence="5">
    <location>
        <begin position="439"/>
        <end position="458"/>
    </location>
</feature>
<feature type="domain" description="Major facilitator superfamily (MFS) profile" evidence="6">
    <location>
        <begin position="717"/>
        <end position="939"/>
    </location>
</feature>
<comment type="subcellular location">
    <subcellularLocation>
        <location evidence="1">Membrane</location>
        <topology evidence="1">Multi-pass membrane protein</topology>
    </subcellularLocation>
</comment>
<feature type="transmembrane region" description="Helical" evidence="5">
    <location>
        <begin position="182"/>
        <end position="206"/>
    </location>
</feature>
<feature type="transmembrane region" description="Helical" evidence="5">
    <location>
        <begin position="275"/>
        <end position="302"/>
    </location>
</feature>
<feature type="transmembrane region" description="Helical" evidence="5">
    <location>
        <begin position="783"/>
        <end position="801"/>
    </location>
</feature>
<feature type="transmembrane region" description="Helical" evidence="5">
    <location>
        <begin position="600"/>
        <end position="621"/>
    </location>
</feature>
<feature type="domain" description="Major facilitator superfamily (MFS) profile" evidence="6">
    <location>
        <begin position="19"/>
        <end position="461"/>
    </location>
</feature>
<keyword evidence="4 5" id="KW-0472">Membrane</keyword>
<dbReference type="PANTHER" id="PTHR23507">
    <property type="entry name" value="ZGC:174356"/>
    <property type="match status" value="1"/>
</dbReference>
<dbReference type="InterPro" id="IPR020846">
    <property type="entry name" value="MFS_dom"/>
</dbReference>
<dbReference type="WBParaSite" id="PSAMB.scaffold93size81355.g1707.t1">
    <property type="protein sequence ID" value="PSAMB.scaffold93size81355.g1707.t1"/>
    <property type="gene ID" value="PSAMB.scaffold93size81355.g1707"/>
</dbReference>
<keyword evidence="3 5" id="KW-1133">Transmembrane helix</keyword>
<feature type="transmembrane region" description="Helical" evidence="5">
    <location>
        <begin position="880"/>
        <end position="900"/>
    </location>
</feature>
<dbReference type="Gene3D" id="1.20.1250.20">
    <property type="entry name" value="MFS general substrate transporter like domains"/>
    <property type="match status" value="3"/>
</dbReference>
<feature type="transmembrane region" description="Helical" evidence="5">
    <location>
        <begin position="807"/>
        <end position="825"/>
    </location>
</feature>
<dbReference type="AlphaFoldDB" id="A0A914XQY5"/>
<dbReference type="InterPro" id="IPR036259">
    <property type="entry name" value="MFS_trans_sf"/>
</dbReference>
<dbReference type="Pfam" id="PF12832">
    <property type="entry name" value="MFS_1_like"/>
    <property type="match status" value="1"/>
</dbReference>
<feature type="transmembrane region" description="Helical" evidence="5">
    <location>
        <begin position="144"/>
        <end position="170"/>
    </location>
</feature>
<feature type="transmembrane region" description="Helical" evidence="5">
    <location>
        <begin position="719"/>
        <end position="740"/>
    </location>
</feature>
<keyword evidence="2 5" id="KW-0812">Transmembrane</keyword>
<feature type="transmembrane region" description="Helical" evidence="5">
    <location>
        <begin position="12"/>
        <end position="36"/>
    </location>
</feature>
<feature type="transmembrane region" description="Helical" evidence="5">
    <location>
        <begin position="548"/>
        <end position="567"/>
    </location>
</feature>
<evidence type="ECO:0000256" key="1">
    <source>
        <dbReference type="ARBA" id="ARBA00004141"/>
    </source>
</evidence>
<accession>A0A914XQY5</accession>
<reference evidence="8" key="1">
    <citation type="submission" date="2022-11" db="UniProtKB">
        <authorList>
            <consortium name="WormBaseParasite"/>
        </authorList>
    </citation>
    <scope>IDENTIFICATION</scope>
</reference>
<feature type="transmembrane region" description="Helical" evidence="5">
    <location>
        <begin position="670"/>
        <end position="689"/>
    </location>
</feature>
<feature type="transmembrane region" description="Helical" evidence="5">
    <location>
        <begin position="752"/>
        <end position="771"/>
    </location>
</feature>
<feature type="transmembrane region" description="Helical" evidence="5">
    <location>
        <begin position="314"/>
        <end position="335"/>
    </location>
</feature>
<proteinExistence type="predicted"/>
<name>A0A914XQY5_9BILA</name>
<dbReference type="PROSITE" id="PS50850">
    <property type="entry name" value="MFS"/>
    <property type="match status" value="2"/>
</dbReference>
<dbReference type="GO" id="GO:0016020">
    <property type="term" value="C:membrane"/>
    <property type="evidence" value="ECO:0007669"/>
    <property type="project" value="UniProtKB-SubCell"/>
</dbReference>
<dbReference type="PANTHER" id="PTHR23507:SF1">
    <property type="entry name" value="FI18259P1-RELATED"/>
    <property type="match status" value="1"/>
</dbReference>
<feature type="transmembrane region" description="Helical" evidence="5">
    <location>
        <begin position="115"/>
        <end position="138"/>
    </location>
</feature>